<evidence type="ECO:0000256" key="2">
    <source>
        <dbReference type="SAM" id="SignalP"/>
    </source>
</evidence>
<keyword evidence="4" id="KW-1185">Reference proteome</keyword>
<accession>A0AAV6U4C1</accession>
<reference evidence="3 4" key="1">
    <citation type="journal article" date="2022" name="Nat. Ecol. Evol.">
        <title>A masculinizing supergene underlies an exaggerated male reproductive morph in a spider.</title>
        <authorList>
            <person name="Hendrickx F."/>
            <person name="De Corte Z."/>
            <person name="Sonet G."/>
            <person name="Van Belleghem S.M."/>
            <person name="Kostlbacher S."/>
            <person name="Vangestel C."/>
        </authorList>
    </citation>
    <scope>NUCLEOTIDE SEQUENCE [LARGE SCALE GENOMIC DNA]</scope>
    <source>
        <strain evidence="3">W744_W776</strain>
    </source>
</reference>
<evidence type="ECO:0000256" key="1">
    <source>
        <dbReference type="SAM" id="Phobius"/>
    </source>
</evidence>
<evidence type="ECO:0000313" key="4">
    <source>
        <dbReference type="Proteomes" id="UP000827092"/>
    </source>
</evidence>
<organism evidence="3 4">
    <name type="scientific">Oedothorax gibbosus</name>
    <dbReference type="NCBI Taxonomy" id="931172"/>
    <lineage>
        <taxon>Eukaryota</taxon>
        <taxon>Metazoa</taxon>
        <taxon>Ecdysozoa</taxon>
        <taxon>Arthropoda</taxon>
        <taxon>Chelicerata</taxon>
        <taxon>Arachnida</taxon>
        <taxon>Araneae</taxon>
        <taxon>Araneomorphae</taxon>
        <taxon>Entelegynae</taxon>
        <taxon>Araneoidea</taxon>
        <taxon>Linyphiidae</taxon>
        <taxon>Erigoninae</taxon>
        <taxon>Oedothorax</taxon>
    </lineage>
</organism>
<sequence length="149" mass="16341">MKNICIQVFLVNFCIFGTFSLNDKAENNDHPKSTILHRQKRHNNYNYNNVDQDYPQYQDYYYHQPPPYSSQPNQQAYDPSALRPLAFAGSAGLALKALKTKSVLKLLKLPVGLAVAGGAAALAASLIPPAVIGSINLPFQVSRSHVGSP</sequence>
<keyword evidence="1" id="KW-1133">Transmembrane helix</keyword>
<keyword evidence="2" id="KW-0732">Signal</keyword>
<gene>
    <name evidence="3" type="ORF">JTE90_024901</name>
</gene>
<name>A0AAV6U4C1_9ARAC</name>
<dbReference type="EMBL" id="JAFNEN010000658">
    <property type="protein sequence ID" value="KAG8178926.1"/>
    <property type="molecule type" value="Genomic_DNA"/>
</dbReference>
<protein>
    <submittedName>
        <fullName evidence="3">Uncharacterized protein</fullName>
    </submittedName>
</protein>
<feature type="transmembrane region" description="Helical" evidence="1">
    <location>
        <begin position="106"/>
        <end position="127"/>
    </location>
</feature>
<dbReference type="AlphaFoldDB" id="A0AAV6U4C1"/>
<keyword evidence="1" id="KW-0812">Transmembrane</keyword>
<feature type="signal peptide" evidence="2">
    <location>
        <begin position="1"/>
        <end position="20"/>
    </location>
</feature>
<evidence type="ECO:0000313" key="3">
    <source>
        <dbReference type="EMBL" id="KAG8178926.1"/>
    </source>
</evidence>
<dbReference type="Proteomes" id="UP000827092">
    <property type="component" value="Unassembled WGS sequence"/>
</dbReference>
<keyword evidence="1" id="KW-0472">Membrane</keyword>
<proteinExistence type="predicted"/>
<comment type="caution">
    <text evidence="3">The sequence shown here is derived from an EMBL/GenBank/DDBJ whole genome shotgun (WGS) entry which is preliminary data.</text>
</comment>
<feature type="chain" id="PRO_5043439915" evidence="2">
    <location>
        <begin position="21"/>
        <end position="149"/>
    </location>
</feature>